<sequence>MVQVEYSTETWLRPVQDLQSKLLSHNVEYERGETKRQIFGNVEREQFVLVFKVLKGEAKAYRPDDDGKGTMSNIQLCGSSEMRADVYADPLKQNPADYDAWYNEDGWTNHMRSWRQDPHPVGKTSFDYMYEVGSRAQWYEQTIVTYMRERKIESREMETD</sequence>
<accession>A0A6A6NRW7</accession>
<protein>
    <submittedName>
        <fullName evidence="1">Uncharacterized protein</fullName>
    </submittedName>
</protein>
<reference evidence="1" key="1">
    <citation type="journal article" date="2020" name="Stud. Mycol.">
        <title>101 Dothideomycetes genomes: a test case for predicting lifestyles and emergence of pathogens.</title>
        <authorList>
            <person name="Haridas S."/>
            <person name="Albert R."/>
            <person name="Binder M."/>
            <person name="Bloem J."/>
            <person name="Labutti K."/>
            <person name="Salamov A."/>
            <person name="Andreopoulos B."/>
            <person name="Baker S."/>
            <person name="Barry K."/>
            <person name="Bills G."/>
            <person name="Bluhm B."/>
            <person name="Cannon C."/>
            <person name="Castanera R."/>
            <person name="Culley D."/>
            <person name="Daum C."/>
            <person name="Ezra D."/>
            <person name="Gonzalez J."/>
            <person name="Henrissat B."/>
            <person name="Kuo A."/>
            <person name="Liang C."/>
            <person name="Lipzen A."/>
            <person name="Lutzoni F."/>
            <person name="Magnuson J."/>
            <person name="Mondo S."/>
            <person name="Nolan M."/>
            <person name="Ohm R."/>
            <person name="Pangilinan J."/>
            <person name="Park H.-J."/>
            <person name="Ramirez L."/>
            <person name="Alfaro M."/>
            <person name="Sun H."/>
            <person name="Tritt A."/>
            <person name="Yoshinaga Y."/>
            <person name="Zwiers L.-H."/>
            <person name="Turgeon B."/>
            <person name="Goodwin S."/>
            <person name="Spatafora J."/>
            <person name="Crous P."/>
            <person name="Grigoriev I."/>
        </authorList>
    </citation>
    <scope>NUCLEOTIDE SEQUENCE</scope>
    <source>
        <strain evidence="1">ATCC 16933</strain>
    </source>
</reference>
<dbReference type="AlphaFoldDB" id="A0A6A6NRW7"/>
<name>A0A6A6NRW7_9PEZI</name>
<organism evidence="1 2">
    <name type="scientific">Lineolata rhizophorae</name>
    <dbReference type="NCBI Taxonomy" id="578093"/>
    <lineage>
        <taxon>Eukaryota</taxon>
        <taxon>Fungi</taxon>
        <taxon>Dikarya</taxon>
        <taxon>Ascomycota</taxon>
        <taxon>Pezizomycotina</taxon>
        <taxon>Dothideomycetes</taxon>
        <taxon>Dothideomycetes incertae sedis</taxon>
        <taxon>Lineolatales</taxon>
        <taxon>Lineolataceae</taxon>
        <taxon>Lineolata</taxon>
    </lineage>
</organism>
<dbReference type="Proteomes" id="UP000799766">
    <property type="component" value="Unassembled WGS sequence"/>
</dbReference>
<keyword evidence="2" id="KW-1185">Reference proteome</keyword>
<dbReference type="EMBL" id="MU001691">
    <property type="protein sequence ID" value="KAF2454540.1"/>
    <property type="molecule type" value="Genomic_DNA"/>
</dbReference>
<proteinExistence type="predicted"/>
<gene>
    <name evidence="1" type="ORF">BDY21DRAFT_374120</name>
</gene>
<evidence type="ECO:0000313" key="1">
    <source>
        <dbReference type="EMBL" id="KAF2454540.1"/>
    </source>
</evidence>
<evidence type="ECO:0000313" key="2">
    <source>
        <dbReference type="Proteomes" id="UP000799766"/>
    </source>
</evidence>